<dbReference type="AlphaFoldDB" id="A0A1B2J860"/>
<dbReference type="PANTHER" id="PTHR13194:SF18">
    <property type="entry name" value="COMPLEX I INTERMEDIATE-ASSOCIATED PROTEIN 30, MITOCHONDRIAL"/>
    <property type="match status" value="1"/>
</dbReference>
<dbReference type="SUPFAM" id="SSF49785">
    <property type="entry name" value="Galactose-binding domain-like"/>
    <property type="match status" value="1"/>
</dbReference>
<dbReference type="InterPro" id="IPR013857">
    <property type="entry name" value="NADH-UbQ_OxRdtase-assoc_prot30"/>
</dbReference>
<evidence type="ECO:0000256" key="3">
    <source>
        <dbReference type="ARBA" id="ARBA00023128"/>
    </source>
</evidence>
<proteinExistence type="inferred from homology"/>
<dbReference type="GO" id="GO:0051082">
    <property type="term" value="F:unfolded protein binding"/>
    <property type="evidence" value="ECO:0007669"/>
    <property type="project" value="TreeGrafter"/>
</dbReference>
<name>A0A1B2J860_PICPA</name>
<dbReference type="GO" id="GO:0010257">
    <property type="term" value="P:NADH dehydrogenase complex assembly"/>
    <property type="evidence" value="ECO:0007669"/>
    <property type="project" value="TreeGrafter"/>
</dbReference>
<keyword evidence="4" id="KW-0143">Chaperone</keyword>
<dbReference type="Proteomes" id="UP000094565">
    <property type="component" value="Chromosome 1"/>
</dbReference>
<dbReference type="Pfam" id="PF08547">
    <property type="entry name" value="CIA30"/>
    <property type="match status" value="1"/>
</dbReference>
<sequence>MSLRTAFGTVKQVFRETFTPRQITPTLTLLDFKNNHELEKVITRCDQELGGYSTVNLDIARNGDSKCAHFHGNLNLDTPANNPKVMYSGWAMFRTKHKNAYQHKLFYLSDYFANFRWDFSPYQCMVLKCKIESTECFTPSNSKDGTRLRSFFVNIQTDSASQTDLFQHRLFFQKPGQWETIVINLDDFVLTNRGRVLSQISGEMERERIKSIGIGITDGIYGPYSLYIDSIKVMFGDDLAQSLNEARNANNEKKEIIY</sequence>
<evidence type="ECO:0000256" key="1">
    <source>
        <dbReference type="ARBA" id="ARBA00004173"/>
    </source>
</evidence>
<evidence type="ECO:0000313" key="7">
    <source>
        <dbReference type="Proteomes" id="UP000094565"/>
    </source>
</evidence>
<dbReference type="GO" id="GO:0005739">
    <property type="term" value="C:mitochondrion"/>
    <property type="evidence" value="ECO:0007669"/>
    <property type="project" value="UniProtKB-SubCell"/>
</dbReference>
<gene>
    <name evidence="6" type="ORF">ATY40_BA7500106</name>
</gene>
<dbReference type="PANTHER" id="PTHR13194">
    <property type="entry name" value="COMPLEX I INTERMEDIATE-ASSOCIATED PROTEIN 30"/>
    <property type="match status" value="1"/>
</dbReference>
<comment type="subcellular location">
    <subcellularLocation>
        <location evidence="1">Mitochondrion</location>
    </subcellularLocation>
</comment>
<keyword evidence="3" id="KW-0496">Mitochondrion</keyword>
<dbReference type="InterPro" id="IPR008979">
    <property type="entry name" value="Galactose-bd-like_sf"/>
</dbReference>
<comment type="similarity">
    <text evidence="2">Belongs to the CIA30 family.</text>
</comment>
<protein>
    <submittedName>
        <fullName evidence="6">BA75_00106T0</fullName>
    </submittedName>
</protein>
<evidence type="ECO:0000256" key="4">
    <source>
        <dbReference type="ARBA" id="ARBA00023186"/>
    </source>
</evidence>
<evidence type="ECO:0000259" key="5">
    <source>
        <dbReference type="Pfam" id="PF08547"/>
    </source>
</evidence>
<dbReference type="GO" id="GO:0006120">
    <property type="term" value="P:mitochondrial electron transport, NADH to ubiquinone"/>
    <property type="evidence" value="ECO:0007669"/>
    <property type="project" value="TreeGrafter"/>
</dbReference>
<reference evidence="6 7" key="1">
    <citation type="submission" date="2016-02" db="EMBL/GenBank/DDBJ databases">
        <title>Comparative genomic and transcriptomic foundation for Pichia pastoris.</title>
        <authorList>
            <person name="Love K.R."/>
            <person name="Shah K.A."/>
            <person name="Whittaker C.A."/>
            <person name="Wu J."/>
            <person name="Bartlett M.C."/>
            <person name="Ma D."/>
            <person name="Leeson R.L."/>
            <person name="Priest M."/>
            <person name="Young S.K."/>
            <person name="Love J.C."/>
        </authorList>
    </citation>
    <scope>NUCLEOTIDE SEQUENCE [LARGE SCALE GENOMIC DNA]</scope>
    <source>
        <strain evidence="6 7">ATCC 28485</strain>
    </source>
</reference>
<keyword evidence="7" id="KW-1185">Reference proteome</keyword>
<feature type="domain" description="NADH:ubiquinone oxidoreductase intermediate-associated protein 30" evidence="5">
    <location>
        <begin position="31"/>
        <end position="228"/>
    </location>
</feature>
<dbReference type="OrthoDB" id="42561at2759"/>
<accession>A0A1B2J860</accession>
<dbReference type="EMBL" id="CP014584">
    <property type="protein sequence ID" value="ANZ74171.1"/>
    <property type="molecule type" value="Genomic_DNA"/>
</dbReference>
<evidence type="ECO:0000313" key="6">
    <source>
        <dbReference type="EMBL" id="ANZ74171.1"/>
    </source>
</evidence>
<organism evidence="6 7">
    <name type="scientific">Komagataella pastoris</name>
    <name type="common">Yeast</name>
    <name type="synonym">Pichia pastoris</name>
    <dbReference type="NCBI Taxonomy" id="4922"/>
    <lineage>
        <taxon>Eukaryota</taxon>
        <taxon>Fungi</taxon>
        <taxon>Dikarya</taxon>
        <taxon>Ascomycota</taxon>
        <taxon>Saccharomycotina</taxon>
        <taxon>Pichiomycetes</taxon>
        <taxon>Pichiales</taxon>
        <taxon>Pichiaceae</taxon>
        <taxon>Komagataella</taxon>
    </lineage>
</organism>
<dbReference type="InterPro" id="IPR039131">
    <property type="entry name" value="NDUFAF1"/>
</dbReference>
<evidence type="ECO:0000256" key="2">
    <source>
        <dbReference type="ARBA" id="ARBA00007884"/>
    </source>
</evidence>